<evidence type="ECO:0008006" key="4">
    <source>
        <dbReference type="Google" id="ProtNLM"/>
    </source>
</evidence>
<sequence>MKKTTLLFFVLVLISGFSFAQQRTTAIVQGEKVLTEKEINLLKEKKKLVNKINTALKSYEKAKLNTPLFINSIKTESEIDNLLHLYFDAKSTENTIYAATKRLDQLTNSNSNVSSHHKRKKEIDKIIKDLNYQRNNISKKKQKQKVTKSKIDFLAKDSKVIENKSKILEEKNDKKLDFLSNYNKKAKLKSIDDFISKSKSSKRTSDFLSSSGNLKGKIEYRENTQGVINDKGEILIPFKNWKIIEYKSGIALVSISLESYYEKCYGTRGGEYSANAGKTGYVDKNGKFIDGYKITFGGGWFERAVVILQKGEDNRSNAEKKLLKIDVKEKKS</sequence>
<gene>
    <name evidence="2" type="ORF">N5A56_016400</name>
</gene>
<evidence type="ECO:0000256" key="1">
    <source>
        <dbReference type="SAM" id="SignalP"/>
    </source>
</evidence>
<reference evidence="2" key="1">
    <citation type="submission" date="2023-02" db="EMBL/GenBank/DDBJ databases">
        <title>Polaribacter ponticola sp. nov., isolated from seawater.</title>
        <authorList>
            <person name="Baek J.H."/>
            <person name="Kim J.M."/>
            <person name="Choi D.G."/>
            <person name="Jeon C.O."/>
        </authorList>
    </citation>
    <scope>NUCLEOTIDE SEQUENCE</scope>
    <source>
        <strain evidence="2">MSW5</strain>
    </source>
</reference>
<accession>A0ABT5SCR3</accession>
<feature type="signal peptide" evidence="1">
    <location>
        <begin position="1"/>
        <end position="20"/>
    </location>
</feature>
<proteinExistence type="predicted"/>
<keyword evidence="3" id="KW-1185">Reference proteome</keyword>
<evidence type="ECO:0000313" key="2">
    <source>
        <dbReference type="EMBL" id="MDD7915906.1"/>
    </source>
</evidence>
<feature type="chain" id="PRO_5046279077" description="WG repeat-containing protein" evidence="1">
    <location>
        <begin position="21"/>
        <end position="332"/>
    </location>
</feature>
<keyword evidence="1" id="KW-0732">Signal</keyword>
<dbReference type="EMBL" id="JAOSLC020000004">
    <property type="protein sequence ID" value="MDD7915906.1"/>
    <property type="molecule type" value="Genomic_DNA"/>
</dbReference>
<dbReference type="RefSeq" id="WP_274270602.1">
    <property type="nucleotide sequence ID" value="NZ_JAOSLC020000004.1"/>
</dbReference>
<comment type="caution">
    <text evidence="2">The sequence shown here is derived from an EMBL/GenBank/DDBJ whole genome shotgun (WGS) entry which is preliminary data.</text>
</comment>
<protein>
    <recommendedName>
        <fullName evidence="4">WG repeat-containing protein</fullName>
    </recommendedName>
</protein>
<evidence type="ECO:0000313" key="3">
    <source>
        <dbReference type="Proteomes" id="UP001151478"/>
    </source>
</evidence>
<dbReference type="Proteomes" id="UP001151478">
    <property type="component" value="Unassembled WGS sequence"/>
</dbReference>
<organism evidence="2 3">
    <name type="scientific">Polaribacter ponticola</name>
    <dbReference type="NCBI Taxonomy" id="2978475"/>
    <lineage>
        <taxon>Bacteria</taxon>
        <taxon>Pseudomonadati</taxon>
        <taxon>Bacteroidota</taxon>
        <taxon>Flavobacteriia</taxon>
        <taxon>Flavobacteriales</taxon>
        <taxon>Flavobacteriaceae</taxon>
    </lineage>
</organism>
<name>A0ABT5SCR3_9FLAO</name>